<gene>
    <name evidence="2" type="ORF">ACFY3B_26930</name>
</gene>
<feature type="transmembrane region" description="Helical" evidence="1">
    <location>
        <begin position="73"/>
        <end position="91"/>
    </location>
</feature>
<dbReference type="Proteomes" id="UP001602287">
    <property type="component" value="Unassembled WGS sequence"/>
</dbReference>
<accession>A0ABW6W010</accession>
<dbReference type="EMBL" id="JBIAZM010000012">
    <property type="protein sequence ID" value="MFF5203239.1"/>
    <property type="molecule type" value="Genomic_DNA"/>
</dbReference>
<evidence type="ECO:0000256" key="1">
    <source>
        <dbReference type="SAM" id="Phobius"/>
    </source>
</evidence>
<evidence type="ECO:0000313" key="3">
    <source>
        <dbReference type="Proteomes" id="UP001602287"/>
    </source>
</evidence>
<name>A0ABW6W010_9ACTN</name>
<comment type="caution">
    <text evidence="2">The sequence shown here is derived from an EMBL/GenBank/DDBJ whole genome shotgun (WGS) entry which is preliminary data.</text>
</comment>
<evidence type="ECO:0000313" key="2">
    <source>
        <dbReference type="EMBL" id="MFF5203239.1"/>
    </source>
</evidence>
<keyword evidence="1" id="KW-0812">Transmembrane</keyword>
<keyword evidence="1" id="KW-0472">Membrane</keyword>
<dbReference type="RefSeq" id="WP_210860840.1">
    <property type="nucleotide sequence ID" value="NZ_JBIAZM010000012.1"/>
</dbReference>
<evidence type="ECO:0008006" key="4">
    <source>
        <dbReference type="Google" id="ProtNLM"/>
    </source>
</evidence>
<sequence>MSDADRMSHLDEEQRERAVFIAEAELLEQRHDSWAVLQRKQAAWWQRWNTLTTVLSAVIAGASGAAGLASAELGTVAAIAALVAAGLASIASSSGAAHRSEVAFVSAATNQALADQARAFRTIWAPHQPLTDVRARFAELSLQRDQAVTNAALKLGRRPLARYLRKTARSASH</sequence>
<feature type="transmembrane region" description="Helical" evidence="1">
    <location>
        <begin position="48"/>
        <end position="67"/>
    </location>
</feature>
<organism evidence="2 3">
    <name type="scientific">Micromonospora parva</name>
    <dbReference type="NCBI Taxonomy" id="1464048"/>
    <lineage>
        <taxon>Bacteria</taxon>
        <taxon>Bacillati</taxon>
        <taxon>Actinomycetota</taxon>
        <taxon>Actinomycetes</taxon>
        <taxon>Micromonosporales</taxon>
        <taxon>Micromonosporaceae</taxon>
        <taxon>Micromonospora</taxon>
    </lineage>
</organism>
<keyword evidence="3" id="KW-1185">Reference proteome</keyword>
<keyword evidence="1" id="KW-1133">Transmembrane helix</keyword>
<protein>
    <recommendedName>
        <fullName evidence="4">SMODS and SLOG-associating 2TM effector domain-containing protein</fullName>
    </recommendedName>
</protein>
<proteinExistence type="predicted"/>
<reference evidence="2 3" key="1">
    <citation type="submission" date="2024-10" db="EMBL/GenBank/DDBJ databases">
        <title>The Natural Products Discovery Center: Release of the First 8490 Sequenced Strains for Exploring Actinobacteria Biosynthetic Diversity.</title>
        <authorList>
            <person name="Kalkreuter E."/>
            <person name="Kautsar S.A."/>
            <person name="Yang D."/>
            <person name="Bader C.D."/>
            <person name="Teijaro C.N."/>
            <person name="Fluegel L."/>
            <person name="Davis C.M."/>
            <person name="Simpson J.R."/>
            <person name="Lauterbach L."/>
            <person name="Steele A.D."/>
            <person name="Gui C."/>
            <person name="Meng S."/>
            <person name="Li G."/>
            <person name="Viehrig K."/>
            <person name="Ye F."/>
            <person name="Su P."/>
            <person name="Kiefer A.F."/>
            <person name="Nichols A."/>
            <person name="Cepeda A.J."/>
            <person name="Yan W."/>
            <person name="Fan B."/>
            <person name="Jiang Y."/>
            <person name="Adhikari A."/>
            <person name="Zheng C.-J."/>
            <person name="Schuster L."/>
            <person name="Cowan T.M."/>
            <person name="Smanski M.J."/>
            <person name="Chevrette M.G."/>
            <person name="De Carvalho L.P.S."/>
            <person name="Shen B."/>
        </authorList>
    </citation>
    <scope>NUCLEOTIDE SEQUENCE [LARGE SCALE GENOMIC DNA]</scope>
    <source>
        <strain evidence="2 3">NPDC000140</strain>
    </source>
</reference>